<proteinExistence type="predicted"/>
<organism evidence="1 2">
    <name type="scientific">Kitasatospora saccharophila</name>
    <dbReference type="NCBI Taxonomy" id="407973"/>
    <lineage>
        <taxon>Bacteria</taxon>
        <taxon>Bacillati</taxon>
        <taxon>Actinomycetota</taxon>
        <taxon>Actinomycetes</taxon>
        <taxon>Kitasatosporales</taxon>
        <taxon>Streptomycetaceae</taxon>
        <taxon>Kitasatospora</taxon>
    </lineage>
</organism>
<dbReference type="InterPro" id="IPR017519">
    <property type="entry name" value="CHP03085"/>
</dbReference>
<accession>A0ABP5JWW0</accession>
<dbReference type="RefSeq" id="WP_344558961.1">
    <property type="nucleotide sequence ID" value="NZ_BAAANS010000096.1"/>
</dbReference>
<dbReference type="InterPro" id="IPR017517">
    <property type="entry name" value="Maleyloyr_isom"/>
</dbReference>
<name>A0ABP5JWW0_9ACTN</name>
<sequence length="217" mass="22968">MVSLAQGERARLSRLLAAAGPEGPTLCEGWATRDLAAHLVVREGRPDAAAGIRVGALAGWTERVQGKVAGRGYEGLVKSFRSGPPAWSPFNLPGVDGAANLVEFFVHAEDVRRAVPFEPEPVGAELAEALWKRLPAVARFGDAKAPVSLRLVHPDGREALVRRRGTPVVTVRGEPGELVLFLYGRGARAALVAEGVSEAVETLAHVLPLPEPSGSRD</sequence>
<dbReference type="EMBL" id="BAAANS010000096">
    <property type="protein sequence ID" value="GAA2123858.1"/>
    <property type="molecule type" value="Genomic_DNA"/>
</dbReference>
<protein>
    <submittedName>
        <fullName evidence="1">TIGR03085 family metal-binding protein</fullName>
    </submittedName>
</protein>
<keyword evidence="2" id="KW-1185">Reference proteome</keyword>
<dbReference type="InterPro" id="IPR034660">
    <property type="entry name" value="DinB/YfiT-like"/>
</dbReference>
<dbReference type="SUPFAM" id="SSF109854">
    <property type="entry name" value="DinB/YfiT-like putative metalloenzymes"/>
    <property type="match status" value="1"/>
</dbReference>
<comment type="caution">
    <text evidence="1">The sequence shown here is derived from an EMBL/GenBank/DDBJ whole genome shotgun (WGS) entry which is preliminary data.</text>
</comment>
<dbReference type="NCBIfam" id="TIGR03085">
    <property type="entry name" value="TIGR03085 family metal-binding protein"/>
    <property type="match status" value="1"/>
</dbReference>
<dbReference type="NCBIfam" id="TIGR03083">
    <property type="entry name" value="maleylpyruvate isomerase family mycothiol-dependent enzyme"/>
    <property type="match status" value="1"/>
</dbReference>
<evidence type="ECO:0000313" key="2">
    <source>
        <dbReference type="Proteomes" id="UP001500897"/>
    </source>
</evidence>
<reference evidence="2" key="1">
    <citation type="journal article" date="2019" name="Int. J. Syst. Evol. Microbiol.">
        <title>The Global Catalogue of Microorganisms (GCM) 10K type strain sequencing project: providing services to taxonomists for standard genome sequencing and annotation.</title>
        <authorList>
            <consortium name="The Broad Institute Genomics Platform"/>
            <consortium name="The Broad Institute Genome Sequencing Center for Infectious Disease"/>
            <person name="Wu L."/>
            <person name="Ma J."/>
        </authorList>
    </citation>
    <scope>NUCLEOTIDE SEQUENCE [LARGE SCALE GENOMIC DNA]</scope>
    <source>
        <strain evidence="2">JCM 14559</strain>
    </source>
</reference>
<gene>
    <name evidence="1" type="ORF">GCM10009759_75220</name>
</gene>
<dbReference type="Proteomes" id="UP001500897">
    <property type="component" value="Unassembled WGS sequence"/>
</dbReference>
<evidence type="ECO:0000313" key="1">
    <source>
        <dbReference type="EMBL" id="GAA2123858.1"/>
    </source>
</evidence>